<organism evidence="2 3">
    <name type="scientific">Gryllotalpicola koreensis</name>
    <dbReference type="NCBI Taxonomy" id="993086"/>
    <lineage>
        <taxon>Bacteria</taxon>
        <taxon>Bacillati</taxon>
        <taxon>Actinomycetota</taxon>
        <taxon>Actinomycetes</taxon>
        <taxon>Micrococcales</taxon>
        <taxon>Microbacteriaceae</taxon>
        <taxon>Gryllotalpicola</taxon>
    </lineage>
</organism>
<feature type="transmembrane region" description="Helical" evidence="1">
    <location>
        <begin position="126"/>
        <end position="150"/>
    </location>
</feature>
<protein>
    <recommendedName>
        <fullName evidence="4">DUF4383 domain-containing protein</fullName>
    </recommendedName>
</protein>
<keyword evidence="1" id="KW-0472">Membrane</keyword>
<reference evidence="3" key="1">
    <citation type="journal article" date="2019" name="Int. J. Syst. Evol. Microbiol.">
        <title>The Global Catalogue of Microorganisms (GCM) 10K type strain sequencing project: providing services to taxonomists for standard genome sequencing and annotation.</title>
        <authorList>
            <consortium name="The Broad Institute Genomics Platform"/>
            <consortium name="The Broad Institute Genome Sequencing Center for Infectious Disease"/>
            <person name="Wu L."/>
            <person name="Ma J."/>
        </authorList>
    </citation>
    <scope>NUCLEOTIDE SEQUENCE [LARGE SCALE GENOMIC DNA]</scope>
    <source>
        <strain evidence="3">JCM 17591</strain>
    </source>
</reference>
<dbReference type="Proteomes" id="UP001501079">
    <property type="component" value="Unassembled WGS sequence"/>
</dbReference>
<proteinExistence type="predicted"/>
<feature type="transmembrane region" description="Helical" evidence="1">
    <location>
        <begin position="21"/>
        <end position="46"/>
    </location>
</feature>
<keyword evidence="1" id="KW-0812">Transmembrane</keyword>
<evidence type="ECO:0000256" key="1">
    <source>
        <dbReference type="SAM" id="Phobius"/>
    </source>
</evidence>
<keyword evidence="1" id="KW-1133">Transmembrane helix</keyword>
<feature type="transmembrane region" description="Helical" evidence="1">
    <location>
        <begin position="68"/>
        <end position="89"/>
    </location>
</feature>
<evidence type="ECO:0000313" key="2">
    <source>
        <dbReference type="EMBL" id="GAA4177191.1"/>
    </source>
</evidence>
<comment type="caution">
    <text evidence="2">The sequence shown here is derived from an EMBL/GenBank/DDBJ whole genome shotgun (WGS) entry which is preliminary data.</text>
</comment>
<evidence type="ECO:0008006" key="4">
    <source>
        <dbReference type="Google" id="ProtNLM"/>
    </source>
</evidence>
<name>A0ABP8A3U2_9MICO</name>
<keyword evidence="3" id="KW-1185">Reference proteome</keyword>
<dbReference type="EMBL" id="BAABBW010000004">
    <property type="protein sequence ID" value="GAA4177191.1"/>
    <property type="molecule type" value="Genomic_DNA"/>
</dbReference>
<evidence type="ECO:0000313" key="3">
    <source>
        <dbReference type="Proteomes" id="UP001501079"/>
    </source>
</evidence>
<feature type="transmembrane region" description="Helical" evidence="1">
    <location>
        <begin position="96"/>
        <end position="114"/>
    </location>
</feature>
<accession>A0ABP8A3U2</accession>
<sequence>MRRLEHAASLRTMRHSRLEHAAARVLLVVGIFNALSAFAGGVPLIARPDGTAMGMPLSMLDGTPFSSFLWPGVVLFVVVGGTQALAVAAQLRRRTWAAAAAAVGGFGLAIWIFVEVLLLGGFTVLYVLYFGTALLQLAALLVSLGLFAGASAGAKSTPARD</sequence>
<gene>
    <name evidence="2" type="ORF">GCM10022287_25610</name>
</gene>